<proteinExistence type="predicted"/>
<feature type="region of interest" description="Disordered" evidence="1">
    <location>
        <begin position="610"/>
        <end position="649"/>
    </location>
</feature>
<dbReference type="EMBL" id="JAVRQU010000013">
    <property type="protein sequence ID" value="KAK5695948.1"/>
    <property type="molecule type" value="Genomic_DNA"/>
</dbReference>
<organism evidence="2 3">
    <name type="scientific">Elasticomyces elasticus</name>
    <dbReference type="NCBI Taxonomy" id="574655"/>
    <lineage>
        <taxon>Eukaryota</taxon>
        <taxon>Fungi</taxon>
        <taxon>Dikarya</taxon>
        <taxon>Ascomycota</taxon>
        <taxon>Pezizomycotina</taxon>
        <taxon>Dothideomycetes</taxon>
        <taxon>Dothideomycetidae</taxon>
        <taxon>Mycosphaerellales</taxon>
        <taxon>Teratosphaeriaceae</taxon>
        <taxon>Elasticomyces</taxon>
    </lineage>
</organism>
<accession>A0AAN7VQ24</accession>
<reference evidence="2" key="1">
    <citation type="submission" date="2023-08" db="EMBL/GenBank/DDBJ databases">
        <title>Black Yeasts Isolated from many extreme environments.</title>
        <authorList>
            <person name="Coleine C."/>
            <person name="Stajich J.E."/>
            <person name="Selbmann L."/>
        </authorList>
    </citation>
    <scope>NUCLEOTIDE SEQUENCE</scope>
    <source>
        <strain evidence="2">CCFEE 5810</strain>
    </source>
</reference>
<feature type="region of interest" description="Disordered" evidence="1">
    <location>
        <begin position="290"/>
        <end position="317"/>
    </location>
</feature>
<dbReference type="Proteomes" id="UP001310594">
    <property type="component" value="Unassembled WGS sequence"/>
</dbReference>
<name>A0AAN7VQ24_9PEZI</name>
<feature type="region of interest" description="Disordered" evidence="1">
    <location>
        <begin position="525"/>
        <end position="551"/>
    </location>
</feature>
<gene>
    <name evidence="2" type="ORF">LTR97_008368</name>
</gene>
<protein>
    <submittedName>
        <fullName evidence="2">Uncharacterized protein</fullName>
    </submittedName>
</protein>
<dbReference type="AlphaFoldDB" id="A0AAN7VQ24"/>
<feature type="compositionally biased region" description="Basic and acidic residues" evidence="1">
    <location>
        <begin position="81"/>
        <end position="103"/>
    </location>
</feature>
<comment type="caution">
    <text evidence="2">The sequence shown here is derived from an EMBL/GenBank/DDBJ whole genome shotgun (WGS) entry which is preliminary data.</text>
</comment>
<feature type="compositionally biased region" description="Basic and acidic residues" evidence="1">
    <location>
        <begin position="140"/>
        <end position="151"/>
    </location>
</feature>
<evidence type="ECO:0000313" key="3">
    <source>
        <dbReference type="Proteomes" id="UP001310594"/>
    </source>
</evidence>
<feature type="compositionally biased region" description="Low complexity" evidence="1">
    <location>
        <begin position="163"/>
        <end position="184"/>
    </location>
</feature>
<evidence type="ECO:0000313" key="2">
    <source>
        <dbReference type="EMBL" id="KAK5695948.1"/>
    </source>
</evidence>
<sequence length="694" mass="76139">MTPSPLCNIESYPDPEAETVLVDLSYTSMLTLPPGEKKGLLARFKEFMDPQERTPNVLRKPRPDKPSAKRSVSVNGRGVKSGKERFGGLSKLRESFSGKKTQEGDADTQPATAALEDVRSDSPKQKRSSWFHRPLSRSKSSRDRETTKADQRISQTPWEGGLSPTQSQSTSRTTTLSRTLSAPTQPTRLSIRNAFPPRRRPQLPPQAPSLVPTLSDRDLDNWARNGDRVRNSHLIPPFRDPLDVSENFNPDIPAPWTAGEQTIPSVPGPLQVRLQTRRQPSRGNLQNLRRYGRPVSQPTPFTRCDPASPASATEPFPNYQQPSDLEFDAHRGQNTVWVESPTREETYSSDARYYSSPFPVFGSSRPLSPSREAGIAAGEAIAQEGEKYVAYRPPPVPSSKTRMQQGHDYAATADQLPESVNVVELDAGSDSTRGVVDRLYGDRRPSETTLPFLIPEVETRPAPFPVPGAAAGLVPSIGNPAQHRHDYATTDQPPADAAVAELDAGPSNPVPTSRTYGVVEFAEELRGDRRRRSSEYSEDSIDGEKGPAAVAGKAADHAPLMSWQQRAATLESHFMPETAHDPPAELLRWAERQPSVLHQLTYQRLMDSQSPFAGEEEEAGGRREGAPSGPGQRHEEGTTVMDSPVDVDSSETMSCVEALVEDTGKDTLPVERERASSPVPVLYFTTVAPRNASA</sequence>
<feature type="region of interest" description="Disordered" evidence="1">
    <location>
        <begin position="47"/>
        <end position="216"/>
    </location>
</feature>
<evidence type="ECO:0000256" key="1">
    <source>
        <dbReference type="SAM" id="MobiDB-lite"/>
    </source>
</evidence>
<feature type="compositionally biased region" description="Basic residues" evidence="1">
    <location>
        <begin position="125"/>
        <end position="136"/>
    </location>
</feature>